<dbReference type="GO" id="GO:0006890">
    <property type="term" value="P:retrograde vesicle-mediated transport, Golgi to endoplasmic reticulum"/>
    <property type="evidence" value="ECO:0007669"/>
    <property type="project" value="TreeGrafter"/>
</dbReference>
<keyword evidence="13 18" id="KW-0472">Membrane</keyword>
<dbReference type="SUPFAM" id="SSF81660">
    <property type="entry name" value="Metal cation-transporting ATPase, ATP-binding domain N"/>
    <property type="match status" value="1"/>
</dbReference>
<feature type="transmembrane region" description="Helical" evidence="18">
    <location>
        <begin position="282"/>
        <end position="301"/>
    </location>
</feature>
<feature type="transmembrane region" description="Helical" evidence="18">
    <location>
        <begin position="80"/>
        <end position="102"/>
    </location>
</feature>
<dbReference type="GO" id="GO:0005886">
    <property type="term" value="C:plasma membrane"/>
    <property type="evidence" value="ECO:0007669"/>
    <property type="project" value="TreeGrafter"/>
</dbReference>
<accession>A0AAU9IYT6</accession>
<reference evidence="22" key="1">
    <citation type="submission" date="2021-09" db="EMBL/GenBank/DDBJ databases">
        <authorList>
            <consortium name="AG Swart"/>
            <person name="Singh M."/>
            <person name="Singh A."/>
            <person name="Seah K."/>
            <person name="Emmerich C."/>
        </authorList>
    </citation>
    <scope>NUCLEOTIDE SEQUENCE</scope>
    <source>
        <strain evidence="22">ATCC30299</strain>
    </source>
</reference>
<feature type="transmembrane region" description="Helical" evidence="18">
    <location>
        <begin position="838"/>
        <end position="857"/>
    </location>
</feature>
<evidence type="ECO:0000256" key="9">
    <source>
        <dbReference type="ARBA" id="ARBA00022842"/>
    </source>
</evidence>
<dbReference type="GO" id="GO:0006897">
    <property type="term" value="P:endocytosis"/>
    <property type="evidence" value="ECO:0007669"/>
    <property type="project" value="TreeGrafter"/>
</dbReference>
<dbReference type="InterPro" id="IPR018303">
    <property type="entry name" value="ATPase_P-typ_P_site"/>
</dbReference>
<dbReference type="GO" id="GO:0005802">
    <property type="term" value="C:trans-Golgi network"/>
    <property type="evidence" value="ECO:0007669"/>
    <property type="project" value="TreeGrafter"/>
</dbReference>
<feature type="binding site" evidence="16">
    <location>
        <position position="553"/>
    </location>
    <ligand>
        <name>ATP</name>
        <dbReference type="ChEBI" id="CHEBI:30616"/>
    </ligand>
</feature>
<dbReference type="Pfam" id="PF00122">
    <property type="entry name" value="E1-E2_ATPase"/>
    <property type="match status" value="1"/>
</dbReference>
<evidence type="ECO:0000256" key="4">
    <source>
        <dbReference type="ARBA" id="ARBA00022448"/>
    </source>
</evidence>
<dbReference type="GO" id="GO:0140326">
    <property type="term" value="F:ATPase-coupled intramembrane lipid transporter activity"/>
    <property type="evidence" value="ECO:0007669"/>
    <property type="project" value="UniProtKB-EC"/>
</dbReference>
<feature type="binding site" evidence="16">
    <location>
        <position position="373"/>
    </location>
    <ligand>
        <name>ATP</name>
        <dbReference type="ChEBI" id="CHEBI:30616"/>
    </ligand>
</feature>
<keyword evidence="11 18" id="KW-1133">Transmembrane helix</keyword>
<keyword evidence="7 16" id="KW-0547">Nucleotide-binding</keyword>
<evidence type="ECO:0000256" key="7">
    <source>
        <dbReference type="ARBA" id="ARBA00022741"/>
    </source>
</evidence>
<dbReference type="Pfam" id="PF13246">
    <property type="entry name" value="Cation_ATPase"/>
    <property type="match status" value="1"/>
</dbReference>
<dbReference type="FunFam" id="3.40.50.1000:FF:000009">
    <property type="entry name" value="Phospholipid-transporting ATPase"/>
    <property type="match status" value="1"/>
</dbReference>
<feature type="binding site" evidence="16">
    <location>
        <position position="728"/>
    </location>
    <ligand>
        <name>ATP</name>
        <dbReference type="ChEBI" id="CHEBI:30616"/>
    </ligand>
</feature>
<feature type="transmembrane region" description="Helical" evidence="18">
    <location>
        <begin position="914"/>
        <end position="933"/>
    </location>
</feature>
<dbReference type="NCBIfam" id="TIGR01494">
    <property type="entry name" value="ATPase_P-type"/>
    <property type="match status" value="2"/>
</dbReference>
<keyword evidence="10 18" id="KW-1278">Translocase</keyword>
<evidence type="ECO:0000256" key="13">
    <source>
        <dbReference type="ARBA" id="ARBA00023136"/>
    </source>
</evidence>
<dbReference type="PANTHER" id="PTHR24092">
    <property type="entry name" value="PROBABLE PHOSPHOLIPID-TRANSPORTING ATPASE"/>
    <property type="match status" value="1"/>
</dbReference>
<dbReference type="Pfam" id="PF16209">
    <property type="entry name" value="PhoLip_ATPase_N"/>
    <property type="match status" value="1"/>
</dbReference>
<feature type="binding site" evidence="16">
    <location>
        <position position="633"/>
    </location>
    <ligand>
        <name>ATP</name>
        <dbReference type="ChEBI" id="CHEBI:30616"/>
    </ligand>
</feature>
<feature type="binding site" evidence="16">
    <location>
        <position position="722"/>
    </location>
    <ligand>
        <name>ATP</name>
        <dbReference type="ChEBI" id="CHEBI:30616"/>
    </ligand>
</feature>
<evidence type="ECO:0000256" key="16">
    <source>
        <dbReference type="PIRSR" id="PIRSR606539-2"/>
    </source>
</evidence>
<feature type="transmembrane region" description="Helical" evidence="18">
    <location>
        <begin position="976"/>
        <end position="998"/>
    </location>
</feature>
<dbReference type="InterPro" id="IPR059000">
    <property type="entry name" value="ATPase_P-type_domA"/>
</dbReference>
<dbReference type="SFLD" id="SFLDS00003">
    <property type="entry name" value="Haloacid_Dehalogenase"/>
    <property type="match status" value="1"/>
</dbReference>
<evidence type="ECO:0000256" key="8">
    <source>
        <dbReference type="ARBA" id="ARBA00022840"/>
    </source>
</evidence>
<evidence type="ECO:0000256" key="6">
    <source>
        <dbReference type="ARBA" id="ARBA00022723"/>
    </source>
</evidence>
<evidence type="ECO:0000256" key="1">
    <source>
        <dbReference type="ARBA" id="ARBA00001946"/>
    </source>
</evidence>
<feature type="domain" description="P-type ATPase A" evidence="19">
    <location>
        <begin position="120"/>
        <end position="261"/>
    </location>
</feature>
<keyword evidence="4" id="KW-0813">Transport</keyword>
<sequence length="1010" mass="115033">MDDLKEGLLSKKKPKEKSLRYIQLDGETKPRKFPPNSLKNTKYNLLTIVPVVLYQQFKYFFNLFYLMITVSQFFPPLQVGFLFTYIAPLAFVLCITIIKEAYDDIVRWKRDQEINNQIFTRITKEGRIDVKAQDIKVGHLIEIKANERIPADMVLIYTSEVSGTVFIRTDQLDGETDWKLRKAIAYTQNAPKEQFCKMRASVTAETPHKNIYAFTGVFTAELENGGEYNEPLSLEHTLWSSTVLTCGTAIGIVVYTGKETRSVMNSNIPSLKFGICDDELNFLSKLLFGLMVVISIVMVIMSGITSTFYLLFFRYLLLLSSIIPISLRVNLDMAKILYCYLIPRDTDIPNTIARNSNIPEELGRIQYILSDKTGTLTRNEMSLKKISIVDGRYAVEDKFSMEEFKFLKTLTSLENKYKYDRAENIKKMVKALALCHNVSPVTEAGETIYQASSPDEIALVKFAKDSGLNLSLRGQDYIQLTLSKGVTERYSILRIFPFSSARKRMGILLQHPSSTDVLFYLKGAEDIMKTKISQKDAVRVLEECENLAREGLRTLIIAQKILTLNEYKEWEKEFKKVSLCIENREEKEREVIDKLEVNMEALGVTGVEDKLQENVADTIESLRDAGIKVWILTGDKVETAECIAISTKLKSREEDYFEMINLPKEQILGKLDEFAKANTKIMPSDRSKVLVIDGSTLNIVLSEFRKEFIESACLAPSVVCCRVAPTQKAQIVEALKEFTDKRICSIGDGGNDVGMIQSAHIGIGIEGKEGKQASLAADFSISRFNSLSRLVLWHGRLSYKRTAKLSYFVFHRGLIISFIQALFTCIFFFSAIPIYNGMLMLGYTTIYTMLPVFSLVLDEDADIHSIMRYPVLYESLQTRKLMRFTSFCVCIFKSFYQGSVIIIMTLVLFPDNSFFNIVVITFSALILTELLNVMTEIDKFHWAMGVSEVVTLILYTSSMLALKSYFDLYYLFSGEFVWKVVIITLISWAPLHLASFLMEKISPADHKKVQ</sequence>
<feature type="active site" description="4-aspartylphosphate intermediate" evidence="15">
    <location>
        <position position="371"/>
    </location>
</feature>
<dbReference type="Gene3D" id="3.40.1110.10">
    <property type="entry name" value="Calcium-transporting ATPase, cytoplasmic domain N"/>
    <property type="match status" value="1"/>
</dbReference>
<feature type="transmembrane region" description="Helical" evidence="18">
    <location>
        <begin position="307"/>
        <end position="327"/>
    </location>
</feature>
<dbReference type="InterPro" id="IPR023214">
    <property type="entry name" value="HAD_sf"/>
</dbReference>
<dbReference type="GO" id="GO:0005768">
    <property type="term" value="C:endosome"/>
    <property type="evidence" value="ECO:0007669"/>
    <property type="project" value="TreeGrafter"/>
</dbReference>
<feature type="transmembrane region" description="Helical" evidence="18">
    <location>
        <begin position="940"/>
        <end position="956"/>
    </location>
</feature>
<dbReference type="InterPro" id="IPR023298">
    <property type="entry name" value="ATPase_P-typ_TM_dom_sf"/>
</dbReference>
<dbReference type="Gene3D" id="3.40.50.1000">
    <property type="entry name" value="HAD superfamily/HAD-like"/>
    <property type="match status" value="1"/>
</dbReference>
<keyword evidence="9 17" id="KW-0460">Magnesium</keyword>
<proteinExistence type="inferred from homology"/>
<evidence type="ECO:0000256" key="18">
    <source>
        <dbReference type="RuleBase" id="RU362033"/>
    </source>
</evidence>
<dbReference type="InterPro" id="IPR008250">
    <property type="entry name" value="ATPase_P-typ_transduc_dom_A_sf"/>
</dbReference>
<dbReference type="Gene3D" id="2.70.150.10">
    <property type="entry name" value="Calcium-transporting ATPase, cytoplasmic transduction domain A"/>
    <property type="match status" value="1"/>
</dbReference>
<evidence type="ECO:0000256" key="11">
    <source>
        <dbReference type="ARBA" id="ARBA00022989"/>
    </source>
</evidence>
<feature type="binding site" evidence="16">
    <location>
        <position position="752"/>
    </location>
    <ligand>
        <name>ATP</name>
        <dbReference type="ChEBI" id="CHEBI:30616"/>
    </ligand>
</feature>
<dbReference type="InterPro" id="IPR044492">
    <property type="entry name" value="P_typ_ATPase_HD_dom"/>
</dbReference>
<comment type="cofactor">
    <cofactor evidence="1 17">
        <name>Mg(2+)</name>
        <dbReference type="ChEBI" id="CHEBI:18420"/>
    </cofactor>
</comment>
<dbReference type="PRINTS" id="PR00119">
    <property type="entry name" value="CATATPASE"/>
</dbReference>
<evidence type="ECO:0000256" key="5">
    <source>
        <dbReference type="ARBA" id="ARBA00022692"/>
    </source>
</evidence>
<gene>
    <name evidence="22" type="ORF">BSTOLATCC_MIC25287</name>
</gene>
<keyword evidence="23" id="KW-1185">Reference proteome</keyword>
<dbReference type="InterPro" id="IPR036412">
    <property type="entry name" value="HAD-like_sf"/>
</dbReference>
<dbReference type="GO" id="GO:0000287">
    <property type="term" value="F:magnesium ion binding"/>
    <property type="evidence" value="ECO:0007669"/>
    <property type="project" value="UniProtKB-UniRule"/>
</dbReference>
<evidence type="ECO:0000256" key="3">
    <source>
        <dbReference type="ARBA" id="ARBA00008109"/>
    </source>
</evidence>
<feature type="binding site" evidence="16">
    <location>
        <position position="635"/>
    </location>
    <ligand>
        <name>ATP</name>
        <dbReference type="ChEBI" id="CHEBI:30616"/>
    </ligand>
</feature>
<feature type="binding site" evidence="16">
    <location>
        <position position="522"/>
    </location>
    <ligand>
        <name>ATP</name>
        <dbReference type="ChEBI" id="CHEBI:30616"/>
    </ligand>
</feature>
<evidence type="ECO:0000256" key="12">
    <source>
        <dbReference type="ARBA" id="ARBA00023055"/>
    </source>
</evidence>
<feature type="binding site" evidence="16">
    <location>
        <position position="498"/>
    </location>
    <ligand>
        <name>ATP</name>
        <dbReference type="ChEBI" id="CHEBI:30616"/>
    </ligand>
</feature>
<dbReference type="GO" id="GO:0005524">
    <property type="term" value="F:ATP binding"/>
    <property type="evidence" value="ECO:0007669"/>
    <property type="project" value="UniProtKB-UniRule"/>
</dbReference>
<dbReference type="GO" id="GO:0016887">
    <property type="term" value="F:ATP hydrolysis activity"/>
    <property type="evidence" value="ECO:0007669"/>
    <property type="project" value="InterPro"/>
</dbReference>
<keyword evidence="5 18" id="KW-0812">Transmembrane</keyword>
<evidence type="ECO:0000259" key="20">
    <source>
        <dbReference type="Pfam" id="PF16209"/>
    </source>
</evidence>
<feature type="binding site" evidence="16">
    <location>
        <position position="751"/>
    </location>
    <ligand>
        <name>ATP</name>
        <dbReference type="ChEBI" id="CHEBI:30616"/>
    </ligand>
</feature>
<dbReference type="Pfam" id="PF16212">
    <property type="entry name" value="PhoLip_ATPase_C"/>
    <property type="match status" value="1"/>
</dbReference>
<evidence type="ECO:0000256" key="14">
    <source>
        <dbReference type="ARBA" id="ARBA00034036"/>
    </source>
</evidence>
<keyword evidence="12" id="KW-0445">Lipid transport</keyword>
<keyword evidence="8 16" id="KW-0067">ATP-binding</keyword>
<evidence type="ECO:0000259" key="19">
    <source>
        <dbReference type="Pfam" id="PF00122"/>
    </source>
</evidence>
<dbReference type="InterPro" id="IPR001757">
    <property type="entry name" value="P_typ_ATPase"/>
</dbReference>
<dbReference type="SFLD" id="SFLDG00002">
    <property type="entry name" value="C1.7:_P-type_atpase_like"/>
    <property type="match status" value="1"/>
</dbReference>
<dbReference type="EC" id="7.6.2.1" evidence="18"/>
<evidence type="ECO:0000313" key="22">
    <source>
        <dbReference type="EMBL" id="CAG9320048.1"/>
    </source>
</evidence>
<feature type="binding site" evidence="17">
    <location>
        <position position="371"/>
    </location>
    <ligand>
        <name>Mg(2+)</name>
        <dbReference type="ChEBI" id="CHEBI:18420"/>
    </ligand>
</feature>
<protein>
    <recommendedName>
        <fullName evidence="18">Phospholipid-transporting ATPase</fullName>
        <ecNumber evidence="18">7.6.2.1</ecNumber>
    </recommendedName>
</protein>
<evidence type="ECO:0000259" key="21">
    <source>
        <dbReference type="Pfam" id="PF16212"/>
    </source>
</evidence>
<feature type="transmembrane region" description="Helical" evidence="18">
    <location>
        <begin position="809"/>
        <end position="832"/>
    </location>
</feature>
<dbReference type="SUPFAM" id="SSF56784">
    <property type="entry name" value="HAD-like"/>
    <property type="match status" value="1"/>
</dbReference>
<dbReference type="PROSITE" id="PS00154">
    <property type="entry name" value="ATPASE_E1_E2"/>
    <property type="match status" value="1"/>
</dbReference>
<comment type="caution">
    <text evidence="22">The sequence shown here is derived from an EMBL/GenBank/DDBJ whole genome shotgun (WGS) entry which is preliminary data.</text>
</comment>
<dbReference type="InterPro" id="IPR006539">
    <property type="entry name" value="P-type_ATPase_IV"/>
</dbReference>
<organism evidence="22 23">
    <name type="scientific">Blepharisma stoltei</name>
    <dbReference type="NCBI Taxonomy" id="1481888"/>
    <lineage>
        <taxon>Eukaryota</taxon>
        <taxon>Sar</taxon>
        <taxon>Alveolata</taxon>
        <taxon>Ciliophora</taxon>
        <taxon>Postciliodesmatophora</taxon>
        <taxon>Heterotrichea</taxon>
        <taxon>Heterotrichida</taxon>
        <taxon>Blepharismidae</taxon>
        <taxon>Blepharisma</taxon>
    </lineage>
</organism>
<dbReference type="PANTHER" id="PTHR24092:SF5">
    <property type="entry name" value="PHOSPHOLIPID-TRANSPORTING ATPASE"/>
    <property type="match status" value="1"/>
</dbReference>
<feature type="binding site" evidence="16">
    <location>
        <position position="634"/>
    </location>
    <ligand>
        <name>ATP</name>
        <dbReference type="ChEBI" id="CHEBI:30616"/>
    </ligand>
</feature>
<feature type="binding site" evidence="16">
    <location>
        <position position="372"/>
    </location>
    <ligand>
        <name>ATP</name>
        <dbReference type="ChEBI" id="CHEBI:30616"/>
    </ligand>
</feature>
<comment type="subcellular location">
    <subcellularLocation>
        <location evidence="2">Endomembrane system</location>
        <topology evidence="2">Multi-pass membrane protein</topology>
    </subcellularLocation>
    <subcellularLocation>
        <location evidence="18">Membrane</location>
        <topology evidence="18">Multi-pass membrane protein</topology>
    </subcellularLocation>
</comment>
<dbReference type="Proteomes" id="UP001162131">
    <property type="component" value="Unassembled WGS sequence"/>
</dbReference>
<evidence type="ECO:0000256" key="2">
    <source>
        <dbReference type="ARBA" id="ARBA00004127"/>
    </source>
</evidence>
<name>A0AAU9IYT6_9CILI</name>
<dbReference type="EMBL" id="CAJZBQ010000024">
    <property type="protein sequence ID" value="CAG9320048.1"/>
    <property type="molecule type" value="Genomic_DNA"/>
</dbReference>
<dbReference type="SUPFAM" id="SSF81653">
    <property type="entry name" value="Calcium ATPase, transduction domain A"/>
    <property type="match status" value="1"/>
</dbReference>
<evidence type="ECO:0000256" key="17">
    <source>
        <dbReference type="PIRSR" id="PIRSR606539-3"/>
    </source>
</evidence>
<feature type="binding site" evidence="17">
    <location>
        <position position="748"/>
    </location>
    <ligand>
        <name>Mg(2+)</name>
        <dbReference type="ChEBI" id="CHEBI:18420"/>
    </ligand>
</feature>
<feature type="binding site" evidence="16">
    <location>
        <position position="456"/>
    </location>
    <ligand>
        <name>ATP</name>
        <dbReference type="ChEBI" id="CHEBI:30616"/>
    </ligand>
</feature>
<feature type="domain" description="P-type ATPase C-terminal" evidence="21">
    <location>
        <begin position="775"/>
        <end position="996"/>
    </location>
</feature>
<evidence type="ECO:0000256" key="15">
    <source>
        <dbReference type="PIRSR" id="PIRSR606539-1"/>
    </source>
</evidence>
<dbReference type="InterPro" id="IPR032631">
    <property type="entry name" value="P-type_ATPase_N"/>
</dbReference>
<dbReference type="SUPFAM" id="SSF81665">
    <property type="entry name" value="Calcium ATPase, transmembrane domain M"/>
    <property type="match status" value="1"/>
</dbReference>
<feature type="binding site" evidence="17">
    <location>
        <position position="373"/>
    </location>
    <ligand>
        <name>Mg(2+)</name>
        <dbReference type="ChEBI" id="CHEBI:18420"/>
    </ligand>
</feature>
<dbReference type="InterPro" id="IPR023299">
    <property type="entry name" value="ATPase_P-typ_cyto_dom_N"/>
</dbReference>
<dbReference type="InterPro" id="IPR032630">
    <property type="entry name" value="P_typ_ATPase_c"/>
</dbReference>
<feature type="binding site" evidence="16">
    <location>
        <position position="371"/>
    </location>
    <ligand>
        <name>ATP</name>
        <dbReference type="ChEBI" id="CHEBI:30616"/>
    </ligand>
</feature>
<feature type="binding site" evidence="17">
    <location>
        <position position="752"/>
    </location>
    <ligand>
        <name>Mg(2+)</name>
        <dbReference type="ChEBI" id="CHEBI:18420"/>
    </ligand>
</feature>
<dbReference type="GO" id="GO:0045332">
    <property type="term" value="P:phospholipid translocation"/>
    <property type="evidence" value="ECO:0007669"/>
    <property type="project" value="TreeGrafter"/>
</dbReference>
<keyword evidence="6 17" id="KW-0479">Metal-binding</keyword>
<feature type="domain" description="P-type ATPase N-terminal" evidence="20">
    <location>
        <begin position="27"/>
        <end position="85"/>
    </location>
</feature>
<comment type="catalytic activity">
    <reaction evidence="14 18">
        <text>ATP + H2O + phospholipidSide 1 = ADP + phosphate + phospholipidSide 2.</text>
        <dbReference type="EC" id="7.6.2.1"/>
    </reaction>
</comment>
<feature type="transmembrane region" description="Helical" evidence="18">
    <location>
        <begin position="884"/>
        <end position="908"/>
    </location>
</feature>
<feature type="transmembrane region" description="Helical" evidence="18">
    <location>
        <begin position="45"/>
        <end position="68"/>
    </location>
</feature>
<evidence type="ECO:0000313" key="23">
    <source>
        <dbReference type="Proteomes" id="UP001162131"/>
    </source>
</evidence>
<comment type="similarity">
    <text evidence="3 18">Belongs to the cation transport ATPase (P-type) (TC 3.A.3) family. Type IV subfamily.</text>
</comment>
<dbReference type="SFLD" id="SFLDF00027">
    <property type="entry name" value="p-type_atpase"/>
    <property type="match status" value="1"/>
</dbReference>
<evidence type="ECO:0000256" key="10">
    <source>
        <dbReference type="ARBA" id="ARBA00022967"/>
    </source>
</evidence>
<dbReference type="AlphaFoldDB" id="A0AAU9IYT6"/>
<dbReference type="NCBIfam" id="TIGR01652">
    <property type="entry name" value="ATPase-Plipid"/>
    <property type="match status" value="1"/>
</dbReference>